<evidence type="ECO:0000313" key="7">
    <source>
        <dbReference type="EMBL" id="WFD25167.1"/>
    </source>
</evidence>
<dbReference type="InterPro" id="IPR007852">
    <property type="entry name" value="Cdc73/Parafibromin"/>
</dbReference>
<dbReference type="AlphaFoldDB" id="A0AAF0EF11"/>
<comment type="similarity">
    <text evidence="2">Belongs to the CDC73 family.</text>
</comment>
<evidence type="ECO:0000256" key="5">
    <source>
        <dbReference type="SAM" id="MobiDB-lite"/>
    </source>
</evidence>
<reference evidence="7" key="1">
    <citation type="submission" date="2023-03" db="EMBL/GenBank/DDBJ databases">
        <title>Mating type loci evolution in Malassezia.</title>
        <authorList>
            <person name="Coelho M.A."/>
        </authorList>
    </citation>
    <scope>NUCLEOTIDE SEQUENCE</scope>
    <source>
        <strain evidence="7">CBS 9557</strain>
    </source>
</reference>
<dbReference type="InterPro" id="IPR038103">
    <property type="entry name" value="CDC73_C_sf"/>
</dbReference>
<dbReference type="InterPro" id="IPR031336">
    <property type="entry name" value="CDC73_C"/>
</dbReference>
<evidence type="ECO:0000256" key="3">
    <source>
        <dbReference type="ARBA" id="ARBA00023163"/>
    </source>
</evidence>
<dbReference type="GO" id="GO:0032968">
    <property type="term" value="P:positive regulation of transcription elongation by RNA polymerase II"/>
    <property type="evidence" value="ECO:0007669"/>
    <property type="project" value="TreeGrafter"/>
</dbReference>
<protein>
    <submittedName>
        <fullName evidence="7">Accessory factor associated with RNA polymerase II</fullName>
    </submittedName>
</protein>
<feature type="compositionally biased region" description="Low complexity" evidence="5">
    <location>
        <begin position="176"/>
        <end position="196"/>
    </location>
</feature>
<dbReference type="Pfam" id="PF05179">
    <property type="entry name" value="CDC73_C"/>
    <property type="match status" value="1"/>
</dbReference>
<evidence type="ECO:0000259" key="6">
    <source>
        <dbReference type="Pfam" id="PF05179"/>
    </source>
</evidence>
<dbReference type="Gene3D" id="3.40.50.11990">
    <property type="entry name" value="RNA polymerase II accessory factor, Cdc73 C-terminal domain"/>
    <property type="match status" value="1"/>
</dbReference>
<dbReference type="GO" id="GO:0016593">
    <property type="term" value="C:Cdc73/Paf1 complex"/>
    <property type="evidence" value="ECO:0007669"/>
    <property type="project" value="InterPro"/>
</dbReference>
<evidence type="ECO:0000256" key="1">
    <source>
        <dbReference type="ARBA" id="ARBA00004123"/>
    </source>
</evidence>
<keyword evidence="4" id="KW-0539">Nucleus</keyword>
<sequence>MTGGGAPKMESEPDAFLPLGALIFAILQRNERAGSYLRNATTAQIVPISALERGPILEYLSGKRSNWDGVVTISDVAEKEATAPSEVATAAPTQGDAAERPPTVKHPFVPDAADAEFVRNLRSKYELVLLTRDDALRGSMTAETDDDTPGSRGAGDLLGLRTMIAPRIEAAKKRSNAPNKSSTSSSRAPSSAVNPARKSRAQDPIILLSNSPTALVNMFNVKALLQDGVFISPEEARQQAGGIPELVVTIRAPSSEEPASGNGSVSLSRRILVVDSAEAVNRLGSGAPGSDQDPWTRVICVFTTGQSWQFKSYRWSDPRDLFRNGTLSCLTMVAMGVYVRWTNEAPSAQVKNWNVTHLQVCAYDCLSR</sequence>
<dbReference type="PANTHER" id="PTHR12466:SF8">
    <property type="entry name" value="PARAFIBROMIN"/>
    <property type="match status" value="1"/>
</dbReference>
<evidence type="ECO:0000256" key="2">
    <source>
        <dbReference type="ARBA" id="ARBA00010427"/>
    </source>
</evidence>
<evidence type="ECO:0000256" key="4">
    <source>
        <dbReference type="ARBA" id="ARBA00023242"/>
    </source>
</evidence>
<keyword evidence="3" id="KW-0804">Transcription</keyword>
<dbReference type="GO" id="GO:0000993">
    <property type="term" value="F:RNA polymerase II complex binding"/>
    <property type="evidence" value="ECO:0007669"/>
    <property type="project" value="TreeGrafter"/>
</dbReference>
<organism evidence="7 8">
    <name type="scientific">Malassezia nana</name>
    <dbReference type="NCBI Taxonomy" id="180528"/>
    <lineage>
        <taxon>Eukaryota</taxon>
        <taxon>Fungi</taxon>
        <taxon>Dikarya</taxon>
        <taxon>Basidiomycota</taxon>
        <taxon>Ustilaginomycotina</taxon>
        <taxon>Malasseziomycetes</taxon>
        <taxon>Malasseziales</taxon>
        <taxon>Malasseziaceae</taxon>
        <taxon>Malassezia</taxon>
    </lineage>
</organism>
<dbReference type="Proteomes" id="UP001213623">
    <property type="component" value="Chromosome 1"/>
</dbReference>
<gene>
    <name evidence="7" type="primary">CDC73</name>
    <name evidence="7" type="ORF">MNAN1_000133</name>
</gene>
<feature type="domain" description="Cell division control protein 73 C-terminal" evidence="6">
    <location>
        <begin position="201"/>
        <end position="360"/>
    </location>
</feature>
<keyword evidence="8" id="KW-1185">Reference proteome</keyword>
<dbReference type="EMBL" id="CP119892">
    <property type="protein sequence ID" value="WFD25167.1"/>
    <property type="molecule type" value="Genomic_DNA"/>
</dbReference>
<feature type="region of interest" description="Disordered" evidence="5">
    <location>
        <begin position="79"/>
        <end position="108"/>
    </location>
</feature>
<name>A0AAF0EF11_9BASI</name>
<evidence type="ECO:0000313" key="8">
    <source>
        <dbReference type="Proteomes" id="UP001213623"/>
    </source>
</evidence>
<feature type="region of interest" description="Disordered" evidence="5">
    <location>
        <begin position="170"/>
        <end position="199"/>
    </location>
</feature>
<dbReference type="PANTHER" id="PTHR12466">
    <property type="entry name" value="CDC73 DOMAIN PROTEIN"/>
    <property type="match status" value="1"/>
</dbReference>
<proteinExistence type="inferred from homology"/>
<dbReference type="GO" id="GO:0006368">
    <property type="term" value="P:transcription elongation by RNA polymerase II"/>
    <property type="evidence" value="ECO:0007669"/>
    <property type="project" value="InterPro"/>
</dbReference>
<accession>A0AAF0EF11</accession>
<comment type="subcellular location">
    <subcellularLocation>
        <location evidence="1">Nucleus</location>
    </subcellularLocation>
</comment>